<dbReference type="Gene3D" id="1.20.1250.20">
    <property type="entry name" value="MFS general substrate transporter like domains"/>
    <property type="match status" value="2"/>
</dbReference>
<keyword evidence="10" id="KW-1185">Reference proteome</keyword>
<dbReference type="InterPro" id="IPR036259">
    <property type="entry name" value="MFS_trans_sf"/>
</dbReference>
<dbReference type="PANTHER" id="PTHR43124:SF3">
    <property type="entry name" value="CHLORAMPHENICOL EFFLUX PUMP RV0191"/>
    <property type="match status" value="1"/>
</dbReference>
<dbReference type="PROSITE" id="PS50850">
    <property type="entry name" value="MFS"/>
    <property type="match status" value="1"/>
</dbReference>
<keyword evidence="5 7" id="KW-1133">Transmembrane helix</keyword>
<dbReference type="InterPro" id="IPR011701">
    <property type="entry name" value="MFS"/>
</dbReference>
<dbReference type="AlphaFoldDB" id="A0A151AV06"/>
<dbReference type="InterPro" id="IPR050189">
    <property type="entry name" value="MFS_Efflux_Transporters"/>
</dbReference>
<keyword evidence="4 7" id="KW-0812">Transmembrane</keyword>
<accession>A0A151AV06</accession>
<feature type="transmembrane region" description="Helical" evidence="7">
    <location>
        <begin position="273"/>
        <end position="290"/>
    </location>
</feature>
<feature type="transmembrane region" description="Helical" evidence="7">
    <location>
        <begin position="296"/>
        <end position="314"/>
    </location>
</feature>
<dbReference type="EMBL" id="LTBC01000010">
    <property type="protein sequence ID" value="KYH31486.1"/>
    <property type="molecule type" value="Genomic_DNA"/>
</dbReference>
<feature type="transmembrane region" description="Helical" evidence="7">
    <location>
        <begin position="80"/>
        <end position="97"/>
    </location>
</feature>
<evidence type="ECO:0000256" key="5">
    <source>
        <dbReference type="ARBA" id="ARBA00022989"/>
    </source>
</evidence>
<feature type="transmembrane region" description="Helical" evidence="7">
    <location>
        <begin position="103"/>
        <end position="127"/>
    </location>
</feature>
<dbReference type="GO" id="GO:0022857">
    <property type="term" value="F:transmembrane transporter activity"/>
    <property type="evidence" value="ECO:0007669"/>
    <property type="project" value="InterPro"/>
</dbReference>
<evidence type="ECO:0000256" key="2">
    <source>
        <dbReference type="ARBA" id="ARBA00022448"/>
    </source>
</evidence>
<evidence type="ECO:0000256" key="1">
    <source>
        <dbReference type="ARBA" id="ARBA00004651"/>
    </source>
</evidence>
<evidence type="ECO:0000256" key="7">
    <source>
        <dbReference type="SAM" id="Phobius"/>
    </source>
</evidence>
<sequence length="401" mass="43078">MVEQLQKYNIKLLLVIFGIANCGAYHFLSASALGGMKVDPAFAGTSDTMLQQIPSIPSLLVVPGALALPIMARYISKKKLAMLGALLMFLTGILPAFSTNMTLILIGRAIGGFCMGFMLPIGTTLIYEEFFGDARKNVTAWNNMAAALITGVLIQALNGVLANINWRYVYYSYTVFLIVFILVLLLMPDKGVERAEKTGGPTIVISGIIILFGIMTALNQLLVRTLVNNLSMLVAVEGTKNQAIVGTSMSMMTLGSSSMGLIFVFISKKLKGATRSLGTLLIGVGLFVIFQGYDSNIMPIIGALILGGGTMLNMSANMLSLAAAVPATALTGAMVTYNIFYNVGQYVAPLVTNNLSLIVGETIRDRFLFSAILALALAVIYYILRGVDRKTYEEEPVQESV</sequence>
<comment type="caution">
    <text evidence="9">The sequence shown here is derived from an EMBL/GenBank/DDBJ whole genome shotgun (WGS) entry which is preliminary data.</text>
</comment>
<keyword evidence="3" id="KW-1003">Cell membrane</keyword>
<evidence type="ECO:0000259" key="8">
    <source>
        <dbReference type="PROSITE" id="PS50850"/>
    </source>
</evidence>
<dbReference type="InterPro" id="IPR020846">
    <property type="entry name" value="MFS_dom"/>
</dbReference>
<feature type="transmembrane region" description="Helical" evidence="7">
    <location>
        <begin position="243"/>
        <end position="266"/>
    </location>
</feature>
<dbReference type="Proteomes" id="UP000075670">
    <property type="component" value="Unassembled WGS sequence"/>
</dbReference>
<dbReference type="GO" id="GO:0005886">
    <property type="term" value="C:plasma membrane"/>
    <property type="evidence" value="ECO:0007669"/>
    <property type="project" value="UniProtKB-SubCell"/>
</dbReference>
<gene>
    <name evidence="9" type="ORF">MOMUL_22250</name>
</gene>
<dbReference type="OrthoDB" id="2963740at2"/>
<protein>
    <submittedName>
        <fullName evidence="9">Major facilitator superfamily protein</fullName>
    </submittedName>
</protein>
<evidence type="ECO:0000313" key="9">
    <source>
        <dbReference type="EMBL" id="KYH31486.1"/>
    </source>
</evidence>
<dbReference type="PATRIC" id="fig|1122241.3.peg.2369"/>
<dbReference type="PANTHER" id="PTHR43124">
    <property type="entry name" value="PURINE EFFLUX PUMP PBUE"/>
    <property type="match status" value="1"/>
</dbReference>
<comment type="subcellular location">
    <subcellularLocation>
        <location evidence="1">Cell membrane</location>
        <topology evidence="1">Multi-pass membrane protein</topology>
    </subcellularLocation>
</comment>
<reference evidence="9 10" key="1">
    <citation type="submission" date="2016-02" db="EMBL/GenBank/DDBJ databases">
        <title>Genome sequence of Moorella mulderi DSM 14980.</title>
        <authorList>
            <person name="Poehlein A."/>
            <person name="Daniel R."/>
        </authorList>
    </citation>
    <scope>NUCLEOTIDE SEQUENCE [LARGE SCALE GENOMIC DNA]</scope>
    <source>
        <strain evidence="9 10">DSM 14980</strain>
    </source>
</reference>
<feature type="domain" description="Major facilitator superfamily (MFS) profile" evidence="8">
    <location>
        <begin position="1"/>
        <end position="389"/>
    </location>
</feature>
<dbReference type="SUPFAM" id="SSF103473">
    <property type="entry name" value="MFS general substrate transporter"/>
    <property type="match status" value="1"/>
</dbReference>
<feature type="transmembrane region" description="Helical" evidence="7">
    <location>
        <begin position="367"/>
        <end position="384"/>
    </location>
</feature>
<feature type="transmembrane region" description="Helical" evidence="7">
    <location>
        <begin position="168"/>
        <end position="187"/>
    </location>
</feature>
<evidence type="ECO:0000256" key="3">
    <source>
        <dbReference type="ARBA" id="ARBA00022475"/>
    </source>
</evidence>
<dbReference type="RefSeq" id="WP_062284884.1">
    <property type="nucleotide sequence ID" value="NZ_LTBC01000010.1"/>
</dbReference>
<evidence type="ECO:0000256" key="4">
    <source>
        <dbReference type="ARBA" id="ARBA00022692"/>
    </source>
</evidence>
<proteinExistence type="predicted"/>
<evidence type="ECO:0000313" key="10">
    <source>
        <dbReference type="Proteomes" id="UP000075670"/>
    </source>
</evidence>
<organism evidence="9 10">
    <name type="scientific">Moorella mulderi DSM 14980</name>
    <dbReference type="NCBI Taxonomy" id="1122241"/>
    <lineage>
        <taxon>Bacteria</taxon>
        <taxon>Bacillati</taxon>
        <taxon>Bacillota</taxon>
        <taxon>Clostridia</taxon>
        <taxon>Neomoorellales</taxon>
        <taxon>Neomoorellaceae</taxon>
        <taxon>Neomoorella</taxon>
    </lineage>
</organism>
<keyword evidence="6 7" id="KW-0472">Membrane</keyword>
<feature type="transmembrane region" description="Helical" evidence="7">
    <location>
        <begin position="139"/>
        <end position="162"/>
    </location>
</feature>
<feature type="transmembrane region" description="Helical" evidence="7">
    <location>
        <begin position="199"/>
        <end position="223"/>
    </location>
</feature>
<evidence type="ECO:0000256" key="6">
    <source>
        <dbReference type="ARBA" id="ARBA00023136"/>
    </source>
</evidence>
<name>A0A151AV06_9FIRM</name>
<feature type="transmembrane region" description="Helical" evidence="7">
    <location>
        <begin position="321"/>
        <end position="340"/>
    </location>
</feature>
<feature type="transmembrane region" description="Helical" evidence="7">
    <location>
        <begin position="12"/>
        <end position="29"/>
    </location>
</feature>
<dbReference type="Pfam" id="PF07690">
    <property type="entry name" value="MFS_1"/>
    <property type="match status" value="1"/>
</dbReference>
<keyword evidence="2" id="KW-0813">Transport</keyword>
<feature type="transmembrane region" description="Helical" evidence="7">
    <location>
        <begin position="49"/>
        <end position="68"/>
    </location>
</feature>